<feature type="compositionally biased region" description="Polar residues" evidence="5">
    <location>
        <begin position="76"/>
        <end position="89"/>
    </location>
</feature>
<evidence type="ECO:0000256" key="4">
    <source>
        <dbReference type="ARBA" id="ARBA00023136"/>
    </source>
</evidence>
<sequence length="307" mass="33472">MICEGTAMRWEDFRRSENVDDERGGGGGGGFRFPGGGGGVGIGGLIVVGLVSWALGVDPRVILAGLETVQGGGSGYSQQERPTGDPSQLSEDEKKQGEFVRAVLAQTEDVWTPLFKDSGKAYDKPRLTLFSGRTSTACGMGASAMGPFYCPGDQRVYLDTEFFDELARKFKSPGEFARAYVIAHEVGHHVQNELGIMRWANEQRQRARSEEQANAISVRIELQADCFAGVWGYWANKRFNILEDGDVEQALTAATQIGDDTLQKRSGGEVVPDSFTHGSSAQRVKWFRTGLASGDPKTCDTFNQRQL</sequence>
<evidence type="ECO:0000313" key="7">
    <source>
        <dbReference type="Proteomes" id="UP001143400"/>
    </source>
</evidence>
<dbReference type="PANTHER" id="PTHR30168">
    <property type="entry name" value="PUTATIVE MEMBRANE PROTEIN YPFJ"/>
    <property type="match status" value="1"/>
</dbReference>
<evidence type="ECO:0000256" key="5">
    <source>
        <dbReference type="SAM" id="MobiDB-lite"/>
    </source>
</evidence>
<evidence type="ECO:0000313" key="6">
    <source>
        <dbReference type="EMBL" id="GLK56545.1"/>
    </source>
</evidence>
<dbReference type="InterPro" id="IPR007343">
    <property type="entry name" value="Uncharacterised_pept_Zn_put"/>
</dbReference>
<name>A0A9W6MS91_9HYPH</name>
<reference evidence="6" key="1">
    <citation type="journal article" date="2014" name="Int. J. Syst. Evol. Microbiol.">
        <title>Complete genome sequence of Corynebacterium casei LMG S-19264T (=DSM 44701T), isolated from a smear-ripened cheese.</title>
        <authorList>
            <consortium name="US DOE Joint Genome Institute (JGI-PGF)"/>
            <person name="Walter F."/>
            <person name="Albersmeier A."/>
            <person name="Kalinowski J."/>
            <person name="Ruckert C."/>
        </authorList>
    </citation>
    <scope>NUCLEOTIDE SEQUENCE</scope>
    <source>
        <strain evidence="6">VKM B-1606</strain>
    </source>
</reference>
<evidence type="ECO:0000256" key="3">
    <source>
        <dbReference type="ARBA" id="ARBA00022989"/>
    </source>
</evidence>
<keyword evidence="4" id="KW-0472">Membrane</keyword>
<dbReference type="PANTHER" id="PTHR30168:SF0">
    <property type="entry name" value="INNER MEMBRANE PROTEIN"/>
    <property type="match status" value="1"/>
</dbReference>
<comment type="subcellular location">
    <subcellularLocation>
        <location evidence="1">Membrane</location>
        <topology evidence="1">Single-pass membrane protein</topology>
    </subcellularLocation>
</comment>
<dbReference type="Proteomes" id="UP001143400">
    <property type="component" value="Unassembled WGS sequence"/>
</dbReference>
<dbReference type="GO" id="GO:0016020">
    <property type="term" value="C:membrane"/>
    <property type="evidence" value="ECO:0007669"/>
    <property type="project" value="UniProtKB-SubCell"/>
</dbReference>
<dbReference type="EMBL" id="BSFF01000003">
    <property type="protein sequence ID" value="GLK56545.1"/>
    <property type="molecule type" value="Genomic_DNA"/>
</dbReference>
<accession>A0A9W6MS91</accession>
<evidence type="ECO:0000256" key="1">
    <source>
        <dbReference type="ARBA" id="ARBA00004167"/>
    </source>
</evidence>
<keyword evidence="6" id="KW-0969">Cilium</keyword>
<comment type="caution">
    <text evidence="6">The sequence shown here is derived from an EMBL/GenBank/DDBJ whole genome shotgun (WGS) entry which is preliminary data.</text>
</comment>
<keyword evidence="6" id="KW-0282">Flagellum</keyword>
<keyword evidence="6" id="KW-0966">Cell projection</keyword>
<keyword evidence="3" id="KW-1133">Transmembrane helix</keyword>
<feature type="region of interest" description="Disordered" evidence="5">
    <location>
        <begin position="72"/>
        <end position="93"/>
    </location>
</feature>
<protein>
    <submittedName>
        <fullName evidence="6">Flagellar biosynthesis protein FlgM</fullName>
    </submittedName>
</protein>
<dbReference type="AlphaFoldDB" id="A0A9W6MS91"/>
<evidence type="ECO:0000256" key="2">
    <source>
        <dbReference type="ARBA" id="ARBA00022692"/>
    </source>
</evidence>
<keyword evidence="2" id="KW-0812">Transmembrane</keyword>
<organism evidence="6 7">
    <name type="scientific">Methylopila capsulata</name>
    <dbReference type="NCBI Taxonomy" id="61654"/>
    <lineage>
        <taxon>Bacteria</taxon>
        <taxon>Pseudomonadati</taxon>
        <taxon>Pseudomonadota</taxon>
        <taxon>Alphaproteobacteria</taxon>
        <taxon>Hyphomicrobiales</taxon>
        <taxon>Methylopilaceae</taxon>
        <taxon>Methylopila</taxon>
    </lineage>
</organism>
<reference evidence="6" key="2">
    <citation type="submission" date="2023-01" db="EMBL/GenBank/DDBJ databases">
        <authorList>
            <person name="Sun Q."/>
            <person name="Evtushenko L."/>
        </authorList>
    </citation>
    <scope>NUCLEOTIDE SEQUENCE</scope>
    <source>
        <strain evidence="6">VKM B-1606</strain>
    </source>
</reference>
<gene>
    <name evidence="6" type="ORF">GCM10008170_25640</name>
</gene>
<proteinExistence type="predicted"/>
<dbReference type="Pfam" id="PF04228">
    <property type="entry name" value="Zn_peptidase"/>
    <property type="match status" value="1"/>
</dbReference>